<organism evidence="2 3">
    <name type="scientific">Croceitalea vernalis</name>
    <dbReference type="NCBI Taxonomy" id="3075599"/>
    <lineage>
        <taxon>Bacteria</taxon>
        <taxon>Pseudomonadati</taxon>
        <taxon>Bacteroidota</taxon>
        <taxon>Flavobacteriia</taxon>
        <taxon>Flavobacteriales</taxon>
        <taxon>Flavobacteriaceae</taxon>
        <taxon>Croceitalea</taxon>
    </lineage>
</organism>
<feature type="chain" id="PRO_5045920941" evidence="1">
    <location>
        <begin position="25"/>
        <end position="116"/>
    </location>
</feature>
<proteinExistence type="predicted"/>
<reference evidence="2 3" key="1">
    <citation type="submission" date="2023-09" db="EMBL/GenBank/DDBJ databases">
        <authorList>
            <person name="Rey-Velasco X."/>
        </authorList>
    </citation>
    <scope>NUCLEOTIDE SEQUENCE [LARGE SCALE GENOMIC DNA]</scope>
    <source>
        <strain evidence="2 3">P007</strain>
    </source>
</reference>
<sequence>MKNLKTFLAAIAILSAMFISNAQKKVVRVYPTHGTVVTAVTKPKIIVHKKTNFYFADGVWYKARGRKYVVVGAPVGLKVRKLPRGKKLVVINGRKLYRYKGVWYKKSGRNYVIVNV</sequence>
<evidence type="ECO:0000313" key="2">
    <source>
        <dbReference type="EMBL" id="MDT0621900.1"/>
    </source>
</evidence>
<comment type="caution">
    <text evidence="2">The sequence shown here is derived from an EMBL/GenBank/DDBJ whole genome shotgun (WGS) entry which is preliminary data.</text>
</comment>
<accession>A0ABU3BIB6</accession>
<feature type="signal peptide" evidence="1">
    <location>
        <begin position="1"/>
        <end position="24"/>
    </location>
</feature>
<dbReference type="RefSeq" id="WP_311387874.1">
    <property type="nucleotide sequence ID" value="NZ_JAVRHU010000002.1"/>
</dbReference>
<dbReference type="EMBL" id="JAVRHU010000002">
    <property type="protein sequence ID" value="MDT0621900.1"/>
    <property type="molecule type" value="Genomic_DNA"/>
</dbReference>
<evidence type="ECO:0000256" key="1">
    <source>
        <dbReference type="SAM" id="SignalP"/>
    </source>
</evidence>
<evidence type="ECO:0000313" key="3">
    <source>
        <dbReference type="Proteomes" id="UP001250662"/>
    </source>
</evidence>
<gene>
    <name evidence="2" type="ORF">RM520_09690</name>
</gene>
<dbReference type="Proteomes" id="UP001250662">
    <property type="component" value="Unassembled WGS sequence"/>
</dbReference>
<protein>
    <submittedName>
        <fullName evidence="2">DUF6515 family protein</fullName>
    </submittedName>
</protein>
<keyword evidence="3" id="KW-1185">Reference proteome</keyword>
<keyword evidence="1" id="KW-0732">Signal</keyword>
<dbReference type="Pfam" id="PF20125">
    <property type="entry name" value="DUF6515"/>
    <property type="match status" value="1"/>
</dbReference>
<dbReference type="InterPro" id="IPR045398">
    <property type="entry name" value="DUF6515"/>
</dbReference>
<name>A0ABU3BIB6_9FLAO</name>